<dbReference type="EMBL" id="RBIG01000001">
    <property type="protein sequence ID" value="RKQ72679.1"/>
    <property type="molecule type" value="Genomic_DNA"/>
</dbReference>
<dbReference type="Pfam" id="PF22638">
    <property type="entry name" value="FlgK_D1"/>
    <property type="match status" value="1"/>
</dbReference>
<evidence type="ECO:0000259" key="9">
    <source>
        <dbReference type="Pfam" id="PF22638"/>
    </source>
</evidence>
<feature type="domain" description="Flagellar basal-body/hook protein C-terminal" evidence="8">
    <location>
        <begin position="460"/>
        <end position="499"/>
    </location>
</feature>
<dbReference type="GO" id="GO:0009424">
    <property type="term" value="C:bacterial-type flagellum hook"/>
    <property type="evidence" value="ECO:0007669"/>
    <property type="project" value="UniProtKB-UniRule"/>
</dbReference>
<dbReference type="Proteomes" id="UP000277424">
    <property type="component" value="Unassembled WGS sequence"/>
</dbReference>
<dbReference type="PANTHER" id="PTHR30033">
    <property type="entry name" value="FLAGELLAR HOOK-ASSOCIATED PROTEIN 1"/>
    <property type="match status" value="1"/>
</dbReference>
<dbReference type="PRINTS" id="PR01005">
    <property type="entry name" value="FLGHOOKAP1"/>
</dbReference>
<sequence>MSLDIALQNSLSGLRVAQGGLDIVARNVTNANTEGYTRKSAQQLPTVIRGEGAGAYLAEIRRTVDAGLRRELETAISNEARLTVVDKALAELELSFGKPSENDSIAGRLNLLRNSFEQLYANPENLTTQQKVLGEAQNFIDTMSDLSQQIQDQRARADAEIATAVADTNAALANIKSLNDEIARRQAQGKSTADLEDLRDMELQTVAENIGIRYFEQSDGKMVIMTESSRYLVEYEDFALEFSTTANFDPSSRYPANVGGLTLNGVDITAETTSGKIGGLLEMRDSRLVQAQGQLDELAATMAEAFQGTGTPPPAAPPYDNRVELFMDNGATFVRGADDVNVVGFSQRMTINQDIVDEPWRLREGSDPATVVAESLNTGDTAVLQSILTMFETPRAFTTTEPGLAGPGAGLNLDVGTGVTLQSYSAGIVAFQGQTRASVQAQLNFESGLKLSLDQRLKNESGVNIDEEISTLIQLQTSYAASARVISTITEAFDQLINIRR</sequence>
<reference evidence="10 11" key="1">
    <citation type="submission" date="2018-10" db="EMBL/GenBank/DDBJ databases">
        <title>Comparative analysis of microorganisms from saline springs in Andes Mountain Range, Colombia.</title>
        <authorList>
            <person name="Rubin E."/>
        </authorList>
    </citation>
    <scope>NUCLEOTIDE SEQUENCE [LARGE SCALE GENOMIC DNA]</scope>
    <source>
        <strain evidence="10 11">USBA 36</strain>
    </source>
</reference>
<dbReference type="InterPro" id="IPR002371">
    <property type="entry name" value="FlgK"/>
</dbReference>
<dbReference type="Pfam" id="PF06429">
    <property type="entry name" value="Flg_bbr_C"/>
    <property type="match status" value="1"/>
</dbReference>
<comment type="caution">
    <text evidence="10">The sequence shown here is derived from an EMBL/GenBank/DDBJ whole genome shotgun (WGS) entry which is preliminary data.</text>
</comment>
<evidence type="ECO:0000256" key="2">
    <source>
        <dbReference type="ARBA" id="ARBA00004613"/>
    </source>
</evidence>
<comment type="subcellular location">
    <subcellularLocation>
        <location evidence="1 7">Bacterial flagellum</location>
    </subcellularLocation>
    <subcellularLocation>
        <location evidence="2 7">Secreted</location>
    </subcellularLocation>
</comment>
<comment type="similarity">
    <text evidence="3 7">Belongs to the flagella basal body rod proteins family.</text>
</comment>
<dbReference type="GO" id="GO:0005198">
    <property type="term" value="F:structural molecule activity"/>
    <property type="evidence" value="ECO:0007669"/>
    <property type="project" value="UniProtKB-UniRule"/>
</dbReference>
<name>A0A420WNT1_9PROT</name>
<dbReference type="InterPro" id="IPR053927">
    <property type="entry name" value="FlgK_helical"/>
</dbReference>
<keyword evidence="10" id="KW-0969">Cilium</keyword>
<gene>
    <name evidence="7" type="primary">flgK</name>
    <name evidence="10" type="ORF">BCL74_0447</name>
</gene>
<evidence type="ECO:0000313" key="10">
    <source>
        <dbReference type="EMBL" id="RKQ72679.1"/>
    </source>
</evidence>
<protein>
    <recommendedName>
        <fullName evidence="4 7">Flagellar hook-associated protein 1</fullName>
        <shortName evidence="7">HAP1</shortName>
    </recommendedName>
</protein>
<dbReference type="NCBIfam" id="TIGR02492">
    <property type="entry name" value="flgK_ends"/>
    <property type="match status" value="1"/>
</dbReference>
<feature type="domain" description="Flagellar hook-associated protein FlgK helical" evidence="9">
    <location>
        <begin position="91"/>
        <end position="306"/>
    </location>
</feature>
<evidence type="ECO:0000256" key="3">
    <source>
        <dbReference type="ARBA" id="ARBA00009677"/>
    </source>
</evidence>
<dbReference type="InterPro" id="IPR010930">
    <property type="entry name" value="Flg_bb/hook_C_dom"/>
</dbReference>
<keyword evidence="6 7" id="KW-0975">Bacterial flagellum</keyword>
<evidence type="ECO:0000256" key="7">
    <source>
        <dbReference type="RuleBase" id="RU362065"/>
    </source>
</evidence>
<dbReference type="PANTHER" id="PTHR30033:SF1">
    <property type="entry name" value="FLAGELLAR HOOK-ASSOCIATED PROTEIN 1"/>
    <property type="match status" value="1"/>
</dbReference>
<evidence type="ECO:0000259" key="8">
    <source>
        <dbReference type="Pfam" id="PF06429"/>
    </source>
</evidence>
<organism evidence="10 11">
    <name type="scientific">Oceanibaculum indicum</name>
    <dbReference type="NCBI Taxonomy" id="526216"/>
    <lineage>
        <taxon>Bacteria</taxon>
        <taxon>Pseudomonadati</taxon>
        <taxon>Pseudomonadota</taxon>
        <taxon>Alphaproteobacteria</taxon>
        <taxon>Rhodospirillales</taxon>
        <taxon>Oceanibaculaceae</taxon>
        <taxon>Oceanibaculum</taxon>
    </lineage>
</organism>
<dbReference type="AlphaFoldDB" id="A0A420WNT1"/>
<dbReference type="OrthoDB" id="7181295at2"/>
<evidence type="ECO:0000256" key="1">
    <source>
        <dbReference type="ARBA" id="ARBA00004365"/>
    </source>
</evidence>
<evidence type="ECO:0000256" key="4">
    <source>
        <dbReference type="ARBA" id="ARBA00016244"/>
    </source>
</evidence>
<proteinExistence type="inferred from homology"/>
<evidence type="ECO:0000256" key="5">
    <source>
        <dbReference type="ARBA" id="ARBA00022525"/>
    </source>
</evidence>
<accession>A0A420WNT1</accession>
<evidence type="ECO:0000256" key="6">
    <source>
        <dbReference type="ARBA" id="ARBA00023143"/>
    </source>
</evidence>
<keyword evidence="10" id="KW-0966">Cell projection</keyword>
<evidence type="ECO:0000313" key="11">
    <source>
        <dbReference type="Proteomes" id="UP000277424"/>
    </source>
</evidence>
<dbReference type="SUPFAM" id="SSF64518">
    <property type="entry name" value="Phase 1 flagellin"/>
    <property type="match status" value="1"/>
</dbReference>
<dbReference type="GO" id="GO:0044780">
    <property type="term" value="P:bacterial-type flagellum assembly"/>
    <property type="evidence" value="ECO:0007669"/>
    <property type="project" value="InterPro"/>
</dbReference>
<keyword evidence="10" id="KW-0282">Flagellum</keyword>
<dbReference type="GO" id="GO:0005576">
    <property type="term" value="C:extracellular region"/>
    <property type="evidence" value="ECO:0007669"/>
    <property type="project" value="UniProtKB-SubCell"/>
</dbReference>
<dbReference type="RefSeq" id="WP_008944786.1">
    <property type="nucleotide sequence ID" value="NZ_RBIG01000001.1"/>
</dbReference>
<keyword evidence="5 7" id="KW-0964">Secreted</keyword>